<dbReference type="GO" id="GO:0016787">
    <property type="term" value="F:hydrolase activity"/>
    <property type="evidence" value="ECO:0007669"/>
    <property type="project" value="UniProtKB-KW"/>
</dbReference>
<name>A0ABY0IE69_9BACT</name>
<dbReference type="Pfam" id="PF00561">
    <property type="entry name" value="Abhydrolase_1"/>
    <property type="match status" value="1"/>
</dbReference>
<proteinExistence type="predicted"/>
<dbReference type="Gene3D" id="3.40.50.1820">
    <property type="entry name" value="alpha/beta hydrolase"/>
    <property type="match status" value="1"/>
</dbReference>
<evidence type="ECO:0000313" key="2">
    <source>
        <dbReference type="EMBL" id="RZF20780.1"/>
    </source>
</evidence>
<dbReference type="SUPFAM" id="SSF53474">
    <property type="entry name" value="alpha/beta-Hydrolases"/>
    <property type="match status" value="1"/>
</dbReference>
<dbReference type="PRINTS" id="PR00412">
    <property type="entry name" value="EPOXHYDRLASE"/>
</dbReference>
<keyword evidence="3" id="KW-1185">Reference proteome</keyword>
<dbReference type="PANTHER" id="PTHR43798">
    <property type="entry name" value="MONOACYLGLYCEROL LIPASE"/>
    <property type="match status" value="1"/>
</dbReference>
<feature type="domain" description="AB hydrolase-1" evidence="1">
    <location>
        <begin position="40"/>
        <end position="282"/>
    </location>
</feature>
<accession>A0ABY0IE69</accession>
<dbReference type="InterPro" id="IPR000639">
    <property type="entry name" value="Epox_hydrolase-like"/>
</dbReference>
<reference evidence="3" key="1">
    <citation type="journal article" date="2019" name="Int. J. Syst. Evol. Microbiol.">
        <title>Halobacteriovorax valvorus sp. nov., a novel prokaryotic predator isolated from coastal seawater of China.</title>
        <authorList>
            <person name="Chen M.-X."/>
        </authorList>
    </citation>
    <scope>NUCLEOTIDE SEQUENCE [LARGE SCALE GENOMIC DNA]</scope>
    <source>
        <strain evidence="3">BL9</strain>
    </source>
</reference>
<dbReference type="InterPro" id="IPR000073">
    <property type="entry name" value="AB_hydrolase_1"/>
</dbReference>
<gene>
    <name evidence="2" type="ORF">DAY19_12400</name>
</gene>
<evidence type="ECO:0000259" key="1">
    <source>
        <dbReference type="Pfam" id="PF00561"/>
    </source>
</evidence>
<dbReference type="Proteomes" id="UP000443582">
    <property type="component" value="Unassembled WGS sequence"/>
</dbReference>
<keyword evidence="2" id="KW-0378">Hydrolase</keyword>
<dbReference type="EMBL" id="QDKL01000003">
    <property type="protein sequence ID" value="RZF20780.1"/>
    <property type="molecule type" value="Genomic_DNA"/>
</dbReference>
<dbReference type="InterPro" id="IPR029058">
    <property type="entry name" value="AB_hydrolase_fold"/>
</dbReference>
<evidence type="ECO:0000313" key="3">
    <source>
        <dbReference type="Proteomes" id="UP000443582"/>
    </source>
</evidence>
<comment type="caution">
    <text evidence="2">The sequence shown here is derived from an EMBL/GenBank/DDBJ whole genome shotgun (WGS) entry which is preliminary data.</text>
</comment>
<dbReference type="InterPro" id="IPR050266">
    <property type="entry name" value="AB_hydrolase_sf"/>
</dbReference>
<protein>
    <submittedName>
        <fullName evidence="2">Alpha/beta fold hydrolase</fullName>
    </submittedName>
</protein>
<dbReference type="PANTHER" id="PTHR43798:SF24">
    <property type="entry name" value="CIS-3-ALKYL-4-ALKYLOXETAN-2-ONE DECARBOXYLASE"/>
    <property type="match status" value="1"/>
</dbReference>
<organism evidence="2 3">
    <name type="scientific">Halobacteriovorax vibrionivorans</name>
    <dbReference type="NCBI Taxonomy" id="2152716"/>
    <lineage>
        <taxon>Bacteria</taxon>
        <taxon>Pseudomonadati</taxon>
        <taxon>Bdellovibrionota</taxon>
        <taxon>Bacteriovoracia</taxon>
        <taxon>Bacteriovoracales</taxon>
        <taxon>Halobacteriovoraceae</taxon>
        <taxon>Halobacteriovorax</taxon>
    </lineage>
</organism>
<sequence>MVMDMTIDTWQHEYPFRNNFLEINGNKYHYLDEGNPEGEVVIMLHGNPTWSFYYRNIVKELQEDYRCIVPDHFGCGLSDKPQDYEYTLENHINNVLMLIDQLQIKKFKLLVHDWGGAIGMGVATSRPESVTGVILLNTAAFKSLDIPKRIALCKLPLIGEPMVRTFNAFAWPATFMTTTKPLAKHIKEGYLHPYNSYKNRIATARFVKDIPLTKSHPSYGRLEEIENGLKNVKCPKMFLWGAKDFCFNMKFLKRWKEFYPQEDSKTKYVVYENAGHYVIEDERENCLKEIKGFLNEYSS</sequence>